<dbReference type="OrthoDB" id="9778962at2"/>
<sequence>MIERISAEEHAKAARLIYVSDETPGFRRRKAGRGFYYVTPEGDKLGAGDHIDRIRSLAIPPAYQDVWITVEPLGHLQATGRDQRGRKQYRYHPKWHESRDATKYGELASFAQLLPTIREQVDADLRRRSLSYEKVTASVVWMLDNLLIRVGNEIYAKQNKSFGLTTLKKRHLDISGSVMRFRFKGKSGKEWNLTHTDRRIAKIIRTIHELPGHQLFQYETGDGGRSTVKSDDINAYLREITGSELSSKLFRTWSGTRLAAIALSELEAPTSKTDAFRKINAAVDAVSSRLGNTRAVCRRCYIHPAVIDTFEEGSLRDELKAIRPSRGAASEWMDDTELRLMRWLEKQNS</sequence>
<dbReference type="InterPro" id="IPR011010">
    <property type="entry name" value="DNA_brk_join_enz"/>
</dbReference>
<evidence type="ECO:0000259" key="7">
    <source>
        <dbReference type="Pfam" id="PF01028"/>
    </source>
</evidence>
<dbReference type="PROSITE" id="PS52038">
    <property type="entry name" value="TOPO_IB_2"/>
    <property type="match status" value="1"/>
</dbReference>
<keyword evidence="4" id="KW-0799">Topoisomerase</keyword>
<dbReference type="PRINTS" id="PR00416">
    <property type="entry name" value="EUTPISMRASEI"/>
</dbReference>
<evidence type="ECO:0000313" key="10">
    <source>
        <dbReference type="Proteomes" id="UP000268192"/>
    </source>
</evidence>
<keyword evidence="6 9" id="KW-0413">Isomerase</keyword>
<dbReference type="Gene3D" id="1.10.132.120">
    <property type="match status" value="1"/>
</dbReference>
<dbReference type="GO" id="GO:0006265">
    <property type="term" value="P:DNA topological change"/>
    <property type="evidence" value="ECO:0007669"/>
    <property type="project" value="InterPro"/>
</dbReference>
<dbReference type="SUPFAM" id="SSF56349">
    <property type="entry name" value="DNA breaking-rejoining enzymes"/>
    <property type="match status" value="1"/>
</dbReference>
<name>A0A3Q8XMX5_9HYPH</name>
<dbReference type="EMBL" id="CP032509">
    <property type="protein sequence ID" value="AZN71299.1"/>
    <property type="molecule type" value="Genomic_DNA"/>
</dbReference>
<evidence type="ECO:0000259" key="8">
    <source>
        <dbReference type="Pfam" id="PF21338"/>
    </source>
</evidence>
<dbReference type="InterPro" id="IPR049331">
    <property type="entry name" value="Top1B_N_bact"/>
</dbReference>
<reference evidence="9 10" key="1">
    <citation type="submission" date="2018-09" db="EMBL/GenBank/DDBJ databases">
        <title>Marinorhizobium profundi gen. nov., sp. nov., isolated from a deep-sea sediment sample from the New Britain Trench and proposal of Marinorhizobiaceae fam. nov. in the order Rhizobiales of the class Alphaproteobacteria.</title>
        <authorList>
            <person name="Cao J."/>
        </authorList>
    </citation>
    <scope>NUCLEOTIDE SEQUENCE [LARGE SCALE GENOMIC DNA]</scope>
    <source>
        <strain evidence="9 10">WS11</strain>
    </source>
</reference>
<dbReference type="InterPro" id="IPR013500">
    <property type="entry name" value="TopoI_cat_euk"/>
</dbReference>
<dbReference type="EC" id="5.6.2.1" evidence="3"/>
<dbReference type="Gene3D" id="3.90.15.10">
    <property type="entry name" value="Topoisomerase I, Chain A, domain 3"/>
    <property type="match status" value="1"/>
</dbReference>
<dbReference type="SUPFAM" id="SSF55869">
    <property type="entry name" value="DNA topoisomerase I domain"/>
    <property type="match status" value="1"/>
</dbReference>
<evidence type="ECO:0000256" key="5">
    <source>
        <dbReference type="ARBA" id="ARBA00023125"/>
    </source>
</evidence>
<dbReference type="GO" id="GO:0003917">
    <property type="term" value="F:DNA topoisomerase type I (single strand cut, ATP-independent) activity"/>
    <property type="evidence" value="ECO:0007669"/>
    <property type="project" value="UniProtKB-EC"/>
</dbReference>
<accession>A0A3Q8XMX5</accession>
<dbReference type="KEGG" id="abaw:D5400_08485"/>
<dbReference type="Proteomes" id="UP000268192">
    <property type="component" value="Chromosome"/>
</dbReference>
<evidence type="ECO:0000256" key="3">
    <source>
        <dbReference type="ARBA" id="ARBA00012891"/>
    </source>
</evidence>
<gene>
    <name evidence="9" type="ORF">D5400_08485</name>
</gene>
<keyword evidence="10" id="KW-1185">Reference proteome</keyword>
<dbReference type="Pfam" id="PF01028">
    <property type="entry name" value="Topoisom_I"/>
    <property type="match status" value="1"/>
</dbReference>
<keyword evidence="5" id="KW-0238">DNA-binding</keyword>
<dbReference type="InterPro" id="IPR035447">
    <property type="entry name" value="DNA_topo_I_N_sf"/>
</dbReference>
<organism evidence="9 10">
    <name type="scientific">Georhizobium profundi</name>
    <dbReference type="NCBI Taxonomy" id="2341112"/>
    <lineage>
        <taxon>Bacteria</taxon>
        <taxon>Pseudomonadati</taxon>
        <taxon>Pseudomonadota</taxon>
        <taxon>Alphaproteobacteria</taxon>
        <taxon>Hyphomicrobiales</taxon>
        <taxon>Rhizobiaceae</taxon>
        <taxon>Georhizobium</taxon>
    </lineage>
</organism>
<dbReference type="InterPro" id="IPR001631">
    <property type="entry name" value="TopoI"/>
</dbReference>
<dbReference type="RefSeq" id="WP_126009492.1">
    <property type="nucleotide sequence ID" value="NZ_CP032509.1"/>
</dbReference>
<dbReference type="Gene3D" id="3.30.66.10">
    <property type="entry name" value="DNA topoisomerase I domain"/>
    <property type="match status" value="1"/>
</dbReference>
<dbReference type="GO" id="GO:0003677">
    <property type="term" value="F:DNA binding"/>
    <property type="evidence" value="ECO:0007669"/>
    <property type="project" value="UniProtKB-KW"/>
</dbReference>
<proteinExistence type="inferred from homology"/>
<dbReference type="AlphaFoldDB" id="A0A3Q8XMX5"/>
<protein>
    <recommendedName>
        <fullName evidence="3">DNA topoisomerase</fullName>
        <ecNumber evidence="3">5.6.2.1</ecNumber>
    </recommendedName>
</protein>
<dbReference type="Pfam" id="PF21338">
    <property type="entry name" value="Top1B_N_bact"/>
    <property type="match status" value="1"/>
</dbReference>
<comment type="similarity">
    <text evidence="2">Belongs to the type IB topoisomerase family.</text>
</comment>
<evidence type="ECO:0000256" key="1">
    <source>
        <dbReference type="ARBA" id="ARBA00000213"/>
    </source>
</evidence>
<evidence type="ECO:0000256" key="6">
    <source>
        <dbReference type="ARBA" id="ARBA00023235"/>
    </source>
</evidence>
<evidence type="ECO:0000313" key="9">
    <source>
        <dbReference type="EMBL" id="AZN71299.1"/>
    </source>
</evidence>
<feature type="domain" description="DNA topoisomerase IB N-terminal" evidence="8">
    <location>
        <begin position="34"/>
        <end position="82"/>
    </location>
</feature>
<evidence type="ECO:0000256" key="4">
    <source>
        <dbReference type="ARBA" id="ARBA00023029"/>
    </source>
</evidence>
<evidence type="ECO:0000256" key="2">
    <source>
        <dbReference type="ARBA" id="ARBA00006645"/>
    </source>
</evidence>
<feature type="domain" description="DNA topoisomerase I catalytic core eukaryotic-type" evidence="7">
    <location>
        <begin position="94"/>
        <end position="310"/>
    </location>
</feature>
<dbReference type="InterPro" id="IPR014711">
    <property type="entry name" value="TopoI_cat_a-hlx-sub_euk"/>
</dbReference>
<comment type="catalytic activity">
    <reaction evidence="1">
        <text>ATP-independent breakage of single-stranded DNA, followed by passage and rejoining.</text>
        <dbReference type="EC" id="5.6.2.1"/>
    </reaction>
</comment>